<keyword evidence="1" id="KW-0472">Membrane</keyword>
<proteinExistence type="predicted"/>
<protein>
    <submittedName>
        <fullName evidence="2">Uncharacterized protein</fullName>
    </submittedName>
</protein>
<name>A0AAD5G918_AMBAR</name>
<accession>A0AAD5G918</accession>
<evidence type="ECO:0000256" key="1">
    <source>
        <dbReference type="SAM" id="Phobius"/>
    </source>
</evidence>
<evidence type="ECO:0000313" key="2">
    <source>
        <dbReference type="EMBL" id="KAI7733032.1"/>
    </source>
</evidence>
<dbReference type="Proteomes" id="UP001206925">
    <property type="component" value="Unassembled WGS sequence"/>
</dbReference>
<comment type="caution">
    <text evidence="2">The sequence shown here is derived from an EMBL/GenBank/DDBJ whole genome shotgun (WGS) entry which is preliminary data.</text>
</comment>
<evidence type="ECO:0000313" key="3">
    <source>
        <dbReference type="Proteomes" id="UP001206925"/>
    </source>
</evidence>
<dbReference type="EMBL" id="JAMZMK010010096">
    <property type="protein sequence ID" value="KAI7733032.1"/>
    <property type="molecule type" value="Genomic_DNA"/>
</dbReference>
<keyword evidence="3" id="KW-1185">Reference proteome</keyword>
<organism evidence="2 3">
    <name type="scientific">Ambrosia artemisiifolia</name>
    <name type="common">Common ragweed</name>
    <dbReference type="NCBI Taxonomy" id="4212"/>
    <lineage>
        <taxon>Eukaryota</taxon>
        <taxon>Viridiplantae</taxon>
        <taxon>Streptophyta</taxon>
        <taxon>Embryophyta</taxon>
        <taxon>Tracheophyta</taxon>
        <taxon>Spermatophyta</taxon>
        <taxon>Magnoliopsida</taxon>
        <taxon>eudicotyledons</taxon>
        <taxon>Gunneridae</taxon>
        <taxon>Pentapetalae</taxon>
        <taxon>asterids</taxon>
        <taxon>campanulids</taxon>
        <taxon>Asterales</taxon>
        <taxon>Asteraceae</taxon>
        <taxon>Asteroideae</taxon>
        <taxon>Heliantheae alliance</taxon>
        <taxon>Heliantheae</taxon>
        <taxon>Ambrosia</taxon>
    </lineage>
</organism>
<feature type="transmembrane region" description="Helical" evidence="1">
    <location>
        <begin position="26"/>
        <end position="49"/>
    </location>
</feature>
<dbReference type="AlphaFoldDB" id="A0AAD5G918"/>
<reference evidence="2" key="1">
    <citation type="submission" date="2022-06" db="EMBL/GenBank/DDBJ databases">
        <title>Uncovering the hologenomic basis of an extraordinary plant invasion.</title>
        <authorList>
            <person name="Bieker V.C."/>
            <person name="Martin M.D."/>
            <person name="Gilbert T."/>
            <person name="Hodgins K."/>
            <person name="Battlay P."/>
            <person name="Petersen B."/>
            <person name="Wilson J."/>
        </authorList>
    </citation>
    <scope>NUCLEOTIDE SEQUENCE</scope>
    <source>
        <strain evidence="2">AA19_3_7</strain>
        <tissue evidence="2">Leaf</tissue>
    </source>
</reference>
<sequence>MIWEFCGVGSGTVDALSRSKKETDWAYSWCIVILDLIWNLVVILVFVLVNEQRRGPEDRIDALDRWEAETKSLEEND</sequence>
<keyword evidence="1" id="KW-1133">Transmembrane helix</keyword>
<gene>
    <name evidence="2" type="ORF">M8C21_029825</name>
</gene>
<keyword evidence="1" id="KW-0812">Transmembrane</keyword>